<dbReference type="InterPro" id="IPR051448">
    <property type="entry name" value="CdaR-like_regulators"/>
</dbReference>
<dbReference type="InterPro" id="IPR042070">
    <property type="entry name" value="PucR_C-HTH_sf"/>
</dbReference>
<evidence type="ECO:0000256" key="1">
    <source>
        <dbReference type="ARBA" id="ARBA00006754"/>
    </source>
</evidence>
<evidence type="ECO:0000313" key="5">
    <source>
        <dbReference type="EMBL" id="MDQ0154076.1"/>
    </source>
</evidence>
<dbReference type="InterPro" id="IPR009057">
    <property type="entry name" value="Homeodomain-like_sf"/>
</dbReference>
<dbReference type="Gene3D" id="1.10.10.2840">
    <property type="entry name" value="PucR C-terminal helix-turn-helix domain"/>
    <property type="match status" value="1"/>
</dbReference>
<dbReference type="InterPro" id="IPR008599">
    <property type="entry name" value="Diacid_rec"/>
</dbReference>
<comment type="similarity">
    <text evidence="1">Belongs to the CdaR family.</text>
</comment>
<dbReference type="SUPFAM" id="SSF46689">
    <property type="entry name" value="Homeodomain-like"/>
    <property type="match status" value="1"/>
</dbReference>
<evidence type="ECO:0000259" key="3">
    <source>
        <dbReference type="Pfam" id="PF13556"/>
    </source>
</evidence>
<dbReference type="Pfam" id="PF05651">
    <property type="entry name" value="Diacid_rec"/>
    <property type="match status" value="1"/>
</dbReference>
<protein>
    <submittedName>
        <fullName evidence="5">Carbohydrate diacid regulator</fullName>
    </submittedName>
</protein>
<comment type="caution">
    <text evidence="5">The sequence shown here is derived from an EMBL/GenBank/DDBJ whole genome shotgun (WGS) entry which is preliminary data.</text>
</comment>
<dbReference type="PANTHER" id="PTHR33744">
    <property type="entry name" value="CARBOHYDRATE DIACID REGULATOR"/>
    <property type="match status" value="1"/>
</dbReference>
<dbReference type="InterPro" id="IPR041522">
    <property type="entry name" value="CdaR_GGDEF"/>
</dbReference>
<dbReference type="Proteomes" id="UP001231362">
    <property type="component" value="Unassembled WGS sequence"/>
</dbReference>
<dbReference type="RefSeq" id="WP_307148691.1">
    <property type="nucleotide sequence ID" value="NZ_JAUSTU010000001.1"/>
</dbReference>
<proteinExistence type="inferred from homology"/>
<dbReference type="PANTHER" id="PTHR33744:SF16">
    <property type="entry name" value="CARBOHYDRATE DIACID REGULATOR"/>
    <property type="match status" value="1"/>
</dbReference>
<feature type="domain" description="CdaR GGDEF-like" evidence="4">
    <location>
        <begin position="143"/>
        <end position="259"/>
    </location>
</feature>
<dbReference type="InterPro" id="IPR025736">
    <property type="entry name" value="PucR_C-HTH_dom"/>
</dbReference>
<accession>A0ABT9UZF0</accession>
<dbReference type="Pfam" id="PF13556">
    <property type="entry name" value="HTH_30"/>
    <property type="match status" value="1"/>
</dbReference>
<name>A0ABT9UZF0_9BACL</name>
<dbReference type="Pfam" id="PF17853">
    <property type="entry name" value="GGDEF_2"/>
    <property type="match status" value="1"/>
</dbReference>
<gene>
    <name evidence="5" type="ORF">J2S07_000374</name>
</gene>
<evidence type="ECO:0000259" key="2">
    <source>
        <dbReference type="Pfam" id="PF05651"/>
    </source>
</evidence>
<feature type="domain" description="Putative sugar diacid recognition" evidence="2">
    <location>
        <begin position="4"/>
        <end position="135"/>
    </location>
</feature>
<feature type="domain" description="PucR C-terminal helix-turn-helix" evidence="3">
    <location>
        <begin position="304"/>
        <end position="360"/>
    </location>
</feature>
<sequence length="374" mass="43171">MLIKELAEKIVVEVRRLLNEDIIVVDTKGQIMASTDPNRVNTFHEGALIASERKEKLVITEEDQAVLKGVKAGINLPIFFQRDVVGVIGITGNPDAVSPFAEIIRKMTELLISESYYTEQFDWQSRSIEAFLLDWIQLKEWSESFIERATLLNIDLKVDRQVMIAEVGGDPQALHRDLWLSILSWDERGQNEIISRWGNKRIIYLLTPSQRNRDTRKKALRFHDFLLNRFKCDVSVGVGLITAPSKLKQSYHQAERALNARDSEGALVFDEDLALEMIFDDIKQQTKEDFVKRTINPLLAEPELLVTLRKLIENHFSLKKTAQALHIHINTLHYRLKKMTELTGLNPRNIDDFFTLYLSIIFLDKHIKKGRNPN</sequence>
<reference evidence="5 6" key="1">
    <citation type="submission" date="2023-07" db="EMBL/GenBank/DDBJ databases">
        <title>Genomic Encyclopedia of Type Strains, Phase IV (KMG-IV): sequencing the most valuable type-strain genomes for metagenomic binning, comparative biology and taxonomic classification.</title>
        <authorList>
            <person name="Goeker M."/>
        </authorList>
    </citation>
    <scope>NUCLEOTIDE SEQUENCE [LARGE SCALE GENOMIC DNA]</scope>
    <source>
        <strain evidence="5 6">DSM 23948</strain>
    </source>
</reference>
<keyword evidence="6" id="KW-1185">Reference proteome</keyword>
<dbReference type="EMBL" id="JAUSTU010000001">
    <property type="protein sequence ID" value="MDQ0154076.1"/>
    <property type="molecule type" value="Genomic_DNA"/>
</dbReference>
<evidence type="ECO:0000259" key="4">
    <source>
        <dbReference type="Pfam" id="PF17853"/>
    </source>
</evidence>
<organism evidence="5 6">
    <name type="scientific">Anoxybacillus andreesenii</name>
    <dbReference type="NCBI Taxonomy" id="1325932"/>
    <lineage>
        <taxon>Bacteria</taxon>
        <taxon>Bacillati</taxon>
        <taxon>Bacillota</taxon>
        <taxon>Bacilli</taxon>
        <taxon>Bacillales</taxon>
        <taxon>Anoxybacillaceae</taxon>
        <taxon>Anoxybacillus</taxon>
    </lineage>
</organism>
<evidence type="ECO:0000313" key="6">
    <source>
        <dbReference type="Proteomes" id="UP001231362"/>
    </source>
</evidence>